<dbReference type="InterPro" id="IPR051806">
    <property type="entry name" value="HAD-like_SPP"/>
</dbReference>
<keyword evidence="2" id="KW-1185">Reference proteome</keyword>
<evidence type="ECO:0000313" key="2">
    <source>
        <dbReference type="Proteomes" id="UP000830631"/>
    </source>
</evidence>
<dbReference type="InterPro" id="IPR023198">
    <property type="entry name" value="PGP-like_dom2"/>
</dbReference>
<organism evidence="1 2">
    <name type="scientific">Microbacterium aurugineum</name>
    <dbReference type="NCBI Taxonomy" id="2851642"/>
    <lineage>
        <taxon>Bacteria</taxon>
        <taxon>Bacillati</taxon>
        <taxon>Actinomycetota</taxon>
        <taxon>Actinomycetes</taxon>
        <taxon>Micrococcales</taxon>
        <taxon>Microbacteriaceae</taxon>
        <taxon>Microbacterium</taxon>
    </lineage>
</organism>
<name>A0ABY4J300_9MICO</name>
<gene>
    <name evidence="1" type="ORF">KV397_11625</name>
</gene>
<dbReference type="SUPFAM" id="SSF56784">
    <property type="entry name" value="HAD-like"/>
    <property type="match status" value="1"/>
</dbReference>
<dbReference type="PANTHER" id="PTHR43481">
    <property type="entry name" value="FRUCTOSE-1-PHOSPHATE PHOSPHATASE"/>
    <property type="match status" value="1"/>
</dbReference>
<dbReference type="Proteomes" id="UP000830631">
    <property type="component" value="Chromosome"/>
</dbReference>
<dbReference type="RefSeq" id="WP_205802376.1">
    <property type="nucleotide sequence ID" value="NZ_CP078078.1"/>
</dbReference>
<dbReference type="Gene3D" id="3.40.50.1000">
    <property type="entry name" value="HAD superfamily/HAD-like"/>
    <property type="match status" value="1"/>
</dbReference>
<dbReference type="Pfam" id="PF00702">
    <property type="entry name" value="Hydrolase"/>
    <property type="match status" value="1"/>
</dbReference>
<dbReference type="SFLD" id="SFLDS00003">
    <property type="entry name" value="Haloacid_Dehalogenase"/>
    <property type="match status" value="1"/>
</dbReference>
<protein>
    <submittedName>
        <fullName evidence="1">HAD-IA family hydrolase</fullName>
    </submittedName>
</protein>
<dbReference type="NCBIfam" id="TIGR01509">
    <property type="entry name" value="HAD-SF-IA-v3"/>
    <property type="match status" value="1"/>
</dbReference>
<evidence type="ECO:0000313" key="1">
    <source>
        <dbReference type="EMBL" id="UPL18356.1"/>
    </source>
</evidence>
<accession>A0ABY4J300</accession>
<reference evidence="1 2" key="1">
    <citation type="submission" date="2021-06" db="EMBL/GenBank/DDBJ databases">
        <title>Genome-based taxonomic framework of Microbacterium strains isolated from marine environment, the description of four new species and reclassification of four preexisting species.</title>
        <authorList>
            <person name="Lee S.D."/>
            <person name="Kim S.-M."/>
            <person name="Byeon Y.-S."/>
            <person name="Yang H.L."/>
            <person name="Kim I.S."/>
        </authorList>
    </citation>
    <scope>NUCLEOTIDE SEQUENCE [LARGE SCALE GENOMIC DNA]</scope>
    <source>
        <strain evidence="1 2">KSW4-10</strain>
    </source>
</reference>
<dbReference type="Gene3D" id="1.10.150.240">
    <property type="entry name" value="Putative phosphatase, domain 2"/>
    <property type="match status" value="1"/>
</dbReference>
<sequence length="216" mass="22745">MTQTISARAALLDMDGTLVDSTAVVERLWLAWAEPHGIAPETVLSVVHGRQGHQSMAILLPERDHEINLRENDVMLATEADDVDGVIRIAGADALLEALRPHPHAIVTSANVALMTARMGEAGLTIPELTVTAENVTASKPDPEGFLRAAELLGVDPADCVVFEDSGAGIQAGLAAGMRVIGVGRHAAAHEPTYRVDDLTAVRIVPTAQGFDLTIG</sequence>
<dbReference type="GO" id="GO:0016787">
    <property type="term" value="F:hydrolase activity"/>
    <property type="evidence" value="ECO:0007669"/>
    <property type="project" value="UniProtKB-KW"/>
</dbReference>
<dbReference type="InterPro" id="IPR006439">
    <property type="entry name" value="HAD-SF_hydro_IA"/>
</dbReference>
<keyword evidence="1" id="KW-0378">Hydrolase</keyword>
<dbReference type="InterPro" id="IPR023214">
    <property type="entry name" value="HAD_sf"/>
</dbReference>
<dbReference type="SFLD" id="SFLDG01129">
    <property type="entry name" value="C1.5:_HAD__Beta-PGM__Phosphata"/>
    <property type="match status" value="1"/>
</dbReference>
<dbReference type="EMBL" id="CP078078">
    <property type="protein sequence ID" value="UPL18356.1"/>
    <property type="molecule type" value="Genomic_DNA"/>
</dbReference>
<dbReference type="PANTHER" id="PTHR43481:SF4">
    <property type="entry name" value="GLYCEROL-1-PHOSPHATE PHOSPHOHYDROLASE 1-RELATED"/>
    <property type="match status" value="1"/>
</dbReference>
<proteinExistence type="predicted"/>
<dbReference type="InterPro" id="IPR036412">
    <property type="entry name" value="HAD-like_sf"/>
</dbReference>